<evidence type="ECO:0000313" key="2">
    <source>
        <dbReference type="Proteomes" id="UP001159427"/>
    </source>
</evidence>
<accession>A0ABN8SQK0</accession>
<protein>
    <submittedName>
        <fullName evidence="1">Uncharacterized protein</fullName>
    </submittedName>
</protein>
<reference evidence="1 2" key="1">
    <citation type="submission" date="2022-05" db="EMBL/GenBank/DDBJ databases">
        <authorList>
            <consortium name="Genoscope - CEA"/>
            <person name="William W."/>
        </authorList>
    </citation>
    <scope>NUCLEOTIDE SEQUENCE [LARGE SCALE GENOMIC DNA]</scope>
</reference>
<keyword evidence="2" id="KW-1185">Reference proteome</keyword>
<proteinExistence type="predicted"/>
<name>A0ABN8SQK0_9CNID</name>
<sequence length="112" mass="13417">MHQINITIERFLREKLALIPHTKLLITNNFSRIARRENIFSETLEVHLSDKDQLTTLLQLLTKRLETLDLISVMQELQRTFPPDDKYFRRFGVQIRENLSCVPRLQKTEHFL</sequence>
<comment type="caution">
    <text evidence="1">The sequence shown here is derived from an EMBL/GenBank/DDBJ whole genome shotgun (WGS) entry which is preliminary data.</text>
</comment>
<dbReference type="EMBL" id="CALNXI010003622">
    <property type="protein sequence ID" value="CAH3193864.1"/>
    <property type="molecule type" value="Genomic_DNA"/>
</dbReference>
<organism evidence="1 2">
    <name type="scientific">Porites evermanni</name>
    <dbReference type="NCBI Taxonomy" id="104178"/>
    <lineage>
        <taxon>Eukaryota</taxon>
        <taxon>Metazoa</taxon>
        <taxon>Cnidaria</taxon>
        <taxon>Anthozoa</taxon>
        <taxon>Hexacorallia</taxon>
        <taxon>Scleractinia</taxon>
        <taxon>Fungiina</taxon>
        <taxon>Poritidae</taxon>
        <taxon>Porites</taxon>
    </lineage>
</organism>
<evidence type="ECO:0000313" key="1">
    <source>
        <dbReference type="EMBL" id="CAH3193864.1"/>
    </source>
</evidence>
<gene>
    <name evidence="1" type="ORF">PEVE_00026692</name>
</gene>
<dbReference type="Proteomes" id="UP001159427">
    <property type="component" value="Unassembled WGS sequence"/>
</dbReference>